<protein>
    <recommendedName>
        <fullName evidence="6">50S ribosomal protein L29</fullName>
    </recommendedName>
</protein>
<dbReference type="EMBL" id="JAGGLB010000025">
    <property type="protein sequence ID" value="MBP1994376.1"/>
    <property type="molecule type" value="Genomic_DNA"/>
</dbReference>
<sequence>MGENKETILGLNKLEKTFIVVVPMILGAVIGWFIPVIAEGALKLPVVPMEKLLIFIASLNHFWVSIVASIIGAFVGLFCAFMVFSDSLKVTVSDNQLKLVVGDSEKIIEKRQISAVYFENKNLVVLGQRSHELCRAVLDMKLESVQEAFHQHRYPWKDEDPFVAQYQRWVLDAPNISSHIHAMLNVRERALKEDKKKEAKYLREDLAVLGVVIRDEKKSQYIRLITGIDSNAT</sequence>
<evidence type="ECO:0000313" key="4">
    <source>
        <dbReference type="EMBL" id="MBP1994376.1"/>
    </source>
</evidence>
<dbReference type="InterPro" id="IPR057798">
    <property type="entry name" value="PH_YqeB"/>
</dbReference>
<feature type="transmembrane region" description="Helical" evidence="1">
    <location>
        <begin position="62"/>
        <end position="84"/>
    </location>
</feature>
<evidence type="ECO:0000313" key="5">
    <source>
        <dbReference type="Proteomes" id="UP001519287"/>
    </source>
</evidence>
<proteinExistence type="predicted"/>
<evidence type="ECO:0000259" key="2">
    <source>
        <dbReference type="Pfam" id="PF23493"/>
    </source>
</evidence>
<dbReference type="Pfam" id="PF23493">
    <property type="entry name" value="CysS_C"/>
    <property type="match status" value="1"/>
</dbReference>
<gene>
    <name evidence="4" type="ORF">J2Z66_006012</name>
</gene>
<dbReference type="Pfam" id="PF23494">
    <property type="entry name" value="bPH_10"/>
    <property type="match status" value="1"/>
</dbReference>
<keyword evidence="1" id="KW-0472">Membrane</keyword>
<comment type="caution">
    <text evidence="4">The sequence shown here is derived from an EMBL/GenBank/DDBJ whole genome shotgun (WGS) entry which is preliminary data.</text>
</comment>
<dbReference type="Proteomes" id="UP001519287">
    <property type="component" value="Unassembled WGS sequence"/>
</dbReference>
<reference evidence="4 5" key="1">
    <citation type="submission" date="2021-03" db="EMBL/GenBank/DDBJ databases">
        <title>Genomic Encyclopedia of Type Strains, Phase IV (KMG-IV): sequencing the most valuable type-strain genomes for metagenomic binning, comparative biology and taxonomic classification.</title>
        <authorList>
            <person name="Goeker M."/>
        </authorList>
    </citation>
    <scope>NUCLEOTIDE SEQUENCE [LARGE SCALE GENOMIC DNA]</scope>
    <source>
        <strain evidence="4 5">DSM 26048</strain>
    </source>
</reference>
<keyword evidence="1" id="KW-0812">Transmembrane</keyword>
<evidence type="ECO:0000259" key="3">
    <source>
        <dbReference type="Pfam" id="PF23494"/>
    </source>
</evidence>
<feature type="transmembrane region" description="Helical" evidence="1">
    <location>
        <begin position="18"/>
        <end position="42"/>
    </location>
</feature>
<feature type="domain" description="YqeB PH" evidence="3">
    <location>
        <begin position="7"/>
        <end position="157"/>
    </location>
</feature>
<evidence type="ECO:0008006" key="6">
    <source>
        <dbReference type="Google" id="ProtNLM"/>
    </source>
</evidence>
<keyword evidence="1" id="KW-1133">Transmembrane helix</keyword>
<evidence type="ECO:0000256" key="1">
    <source>
        <dbReference type="SAM" id="Phobius"/>
    </source>
</evidence>
<keyword evidence="5" id="KW-1185">Reference proteome</keyword>
<dbReference type="RefSeq" id="WP_209976211.1">
    <property type="nucleotide sequence ID" value="NZ_JAGGLB010000025.1"/>
</dbReference>
<dbReference type="InterPro" id="IPR056411">
    <property type="entry name" value="CysS_C"/>
</dbReference>
<accession>A0ABS4J5J0</accession>
<name>A0ABS4J5J0_9BACL</name>
<organism evidence="4 5">
    <name type="scientific">Paenibacillus eucommiae</name>
    <dbReference type="NCBI Taxonomy" id="1355755"/>
    <lineage>
        <taxon>Bacteria</taxon>
        <taxon>Bacillati</taxon>
        <taxon>Bacillota</taxon>
        <taxon>Bacilli</taxon>
        <taxon>Bacillales</taxon>
        <taxon>Paenibacillaceae</taxon>
        <taxon>Paenibacillus</taxon>
    </lineage>
</organism>
<feature type="domain" description="Cysteinyl-tRNA ligase anticodon binding" evidence="2">
    <location>
        <begin position="174"/>
        <end position="223"/>
    </location>
</feature>